<dbReference type="EMBL" id="CP142149">
    <property type="protein sequence ID" value="WSE28412.1"/>
    <property type="molecule type" value="Genomic_DNA"/>
</dbReference>
<sequence length="426" mass="45699">MDYAQPQGRKINVAVSRRKAADPAKRRGVLVANLGGPGLGNIEDPGAFSTMGLAAVADDYDVVGFDMRGTGYSDKINCEWQDGPSVPVTASAKEKAKAGFATYTEFNKRCTAIDPAFVKQLTTSNTARDLDSLRAALGAPKISFYGVSYGTAIGAVYRSMFDSHVDRMWLDSVMPPVMDLSTMDGSRDAVSEKRFGQLVTWLAQHDAEYHFGTTANAVHSALFTLRDQLVQHPRVIDDTTVLDGQWARGQFAMPENAWAAAADDLATVRDGGVPASAHPAAGARQLFGFDADPHGLNSVQYNAMFCNEGTGGRDFEQVWSQVQAHQREYPATGGAFEIAGFCGGWPFPAQPWKPVKGSSAFEVSGHLDEADTPYAWAVDTQKAAGGALLTVLDGQHASLDKIPCGQKAVDFFRTGRTVSGSCRGIR</sequence>
<keyword evidence="3 6" id="KW-0378">Hydrolase</keyword>
<keyword evidence="2" id="KW-0732">Signal</keyword>
<dbReference type="Pfam" id="PF08386">
    <property type="entry name" value="Abhydrolase_4"/>
    <property type="match status" value="1"/>
</dbReference>
<reference evidence="6 7" key="1">
    <citation type="journal article" date="2015" name="Int. J. Syst. Evol. Microbiol.">
        <title>Amycolatopsis rhabdoformis sp. nov., an actinomycete isolated from a tropical forest soil.</title>
        <authorList>
            <person name="Souza W.R."/>
            <person name="Silva R.E."/>
            <person name="Goodfellow M."/>
            <person name="Busarakam K."/>
            <person name="Figueiro F.S."/>
            <person name="Ferreira D."/>
            <person name="Rodrigues-Filho E."/>
            <person name="Moraes L.A.B."/>
            <person name="Zucchi T.D."/>
        </authorList>
    </citation>
    <scope>NUCLEOTIDE SEQUENCE [LARGE SCALE GENOMIC DNA]</scope>
    <source>
        <strain evidence="6 7">NCIMB 14900</strain>
    </source>
</reference>
<dbReference type="RefSeq" id="WP_326567413.1">
    <property type="nucleotide sequence ID" value="NZ_CP142149.1"/>
</dbReference>
<dbReference type="GO" id="GO:0016787">
    <property type="term" value="F:hydrolase activity"/>
    <property type="evidence" value="ECO:0007669"/>
    <property type="project" value="UniProtKB-KW"/>
</dbReference>
<evidence type="ECO:0000259" key="5">
    <source>
        <dbReference type="Pfam" id="PF08386"/>
    </source>
</evidence>
<evidence type="ECO:0000256" key="1">
    <source>
        <dbReference type="ARBA" id="ARBA00010088"/>
    </source>
</evidence>
<dbReference type="Proteomes" id="UP001330812">
    <property type="component" value="Chromosome"/>
</dbReference>
<dbReference type="PANTHER" id="PTHR43248">
    <property type="entry name" value="2-SUCCINYL-6-HYDROXY-2,4-CYCLOHEXADIENE-1-CARBOXYLATE SYNTHASE"/>
    <property type="match status" value="1"/>
</dbReference>
<dbReference type="PANTHER" id="PTHR43248:SF29">
    <property type="entry name" value="TRIPEPTIDYL AMINOPEPTIDASE"/>
    <property type="match status" value="1"/>
</dbReference>
<feature type="domain" description="Peptidase S33 tripeptidyl aminopeptidase-like C-terminal" evidence="5">
    <location>
        <begin position="340"/>
        <end position="417"/>
    </location>
</feature>
<name>A0ABZ1I3Q0_9PSEU</name>
<feature type="domain" description="AB hydrolase-1" evidence="4">
    <location>
        <begin position="55"/>
        <end position="246"/>
    </location>
</feature>
<accession>A0ABZ1I3Q0</accession>
<evidence type="ECO:0000256" key="2">
    <source>
        <dbReference type="ARBA" id="ARBA00022729"/>
    </source>
</evidence>
<dbReference type="InterPro" id="IPR000073">
    <property type="entry name" value="AB_hydrolase_1"/>
</dbReference>
<dbReference type="Gene3D" id="3.40.50.1820">
    <property type="entry name" value="alpha/beta hydrolase"/>
    <property type="match status" value="1"/>
</dbReference>
<dbReference type="InterPro" id="IPR013595">
    <property type="entry name" value="Pept_S33_TAP-like_C"/>
</dbReference>
<organism evidence="6 7">
    <name type="scientific">Amycolatopsis rhabdoformis</name>
    <dbReference type="NCBI Taxonomy" id="1448059"/>
    <lineage>
        <taxon>Bacteria</taxon>
        <taxon>Bacillati</taxon>
        <taxon>Actinomycetota</taxon>
        <taxon>Actinomycetes</taxon>
        <taxon>Pseudonocardiales</taxon>
        <taxon>Pseudonocardiaceae</taxon>
        <taxon>Amycolatopsis</taxon>
    </lineage>
</organism>
<evidence type="ECO:0000313" key="7">
    <source>
        <dbReference type="Proteomes" id="UP001330812"/>
    </source>
</evidence>
<dbReference type="Pfam" id="PF00561">
    <property type="entry name" value="Abhydrolase_1"/>
    <property type="match status" value="1"/>
</dbReference>
<evidence type="ECO:0000259" key="4">
    <source>
        <dbReference type="Pfam" id="PF00561"/>
    </source>
</evidence>
<comment type="similarity">
    <text evidence="1">Belongs to the peptidase S33 family.</text>
</comment>
<proteinExistence type="inferred from homology"/>
<dbReference type="SUPFAM" id="SSF53474">
    <property type="entry name" value="alpha/beta-Hydrolases"/>
    <property type="match status" value="1"/>
</dbReference>
<evidence type="ECO:0000313" key="6">
    <source>
        <dbReference type="EMBL" id="WSE28412.1"/>
    </source>
</evidence>
<keyword evidence="7" id="KW-1185">Reference proteome</keyword>
<dbReference type="InterPro" id="IPR051601">
    <property type="entry name" value="Serine_prot/Carboxylest_S33"/>
</dbReference>
<evidence type="ECO:0000256" key="3">
    <source>
        <dbReference type="ARBA" id="ARBA00022801"/>
    </source>
</evidence>
<protein>
    <submittedName>
        <fullName evidence="6">Alpha/beta fold hydrolase</fullName>
    </submittedName>
</protein>
<dbReference type="InterPro" id="IPR029058">
    <property type="entry name" value="AB_hydrolase_fold"/>
</dbReference>
<gene>
    <name evidence="6" type="ORF">VSH64_37090</name>
</gene>